<dbReference type="EMBL" id="CP129674">
    <property type="protein sequence ID" value="XDS44500.1"/>
    <property type="molecule type" value="Genomic_DNA"/>
</dbReference>
<dbReference type="CDD" id="cd00431">
    <property type="entry name" value="cysteine_hydrolases"/>
    <property type="match status" value="1"/>
</dbReference>
<gene>
    <name evidence="3" type="ORF">QN215_09635</name>
</gene>
<dbReference type="PANTHER" id="PTHR43540">
    <property type="entry name" value="PEROXYUREIDOACRYLATE/UREIDOACRYLATE AMIDOHYDROLASE-RELATED"/>
    <property type="match status" value="1"/>
</dbReference>
<dbReference type="AlphaFoldDB" id="A0AB39U657"/>
<dbReference type="InterPro" id="IPR036380">
    <property type="entry name" value="Isochorismatase-like_sf"/>
</dbReference>
<evidence type="ECO:0000256" key="1">
    <source>
        <dbReference type="ARBA" id="ARBA00022801"/>
    </source>
</evidence>
<dbReference type="EC" id="3.-.-.-" evidence="3"/>
<dbReference type="Gene3D" id="3.40.50.850">
    <property type="entry name" value="Isochorismatase-like"/>
    <property type="match status" value="1"/>
</dbReference>
<sequence>MWNVFFEPGYPGLSGVAPARFGMRYAIQKAQTWQSGTRASEFTPPFTPADGEMVIRKTGSSAFTGADLDEYLKSQHISELYFMGFALHVCVESSIRSAHDLGYNASVITDAVAAFTQEQPLYCVNQILPHFAGAVQTADILGSTSTSNSRGDLQSQKAHE</sequence>
<dbReference type="RefSeq" id="WP_369344076.1">
    <property type="nucleotide sequence ID" value="NZ_CP129674.1"/>
</dbReference>
<dbReference type="KEGG" id="baqk:QN215_09635"/>
<proteinExistence type="predicted"/>
<dbReference type="InterPro" id="IPR050272">
    <property type="entry name" value="Isochorismatase-like_hydrls"/>
</dbReference>
<name>A0AB39U657_9BIFI</name>
<dbReference type="GO" id="GO:0016787">
    <property type="term" value="F:hydrolase activity"/>
    <property type="evidence" value="ECO:0007669"/>
    <property type="project" value="UniProtKB-KW"/>
</dbReference>
<reference evidence="3" key="1">
    <citation type="submission" date="2023-07" db="EMBL/GenBank/DDBJ databases">
        <title>Bifidobacterium aquikefiriaerophilum sp. nov. and Bifidobacterium eccum sp. nov., isolated from water kefir.</title>
        <authorList>
            <person name="Breselge S."/>
            <person name="Bellassi P."/>
            <person name="Barcenilla C."/>
            <person name="Alvarez-Ordonez A."/>
            <person name="Morelli L."/>
            <person name="Cotter P.D."/>
        </authorList>
    </citation>
    <scope>NUCLEOTIDE SEQUENCE</scope>
    <source>
        <strain evidence="3">WK041_4_12</strain>
    </source>
</reference>
<protein>
    <submittedName>
        <fullName evidence="3">Isochorismatase family cysteine hydrolase</fullName>
        <ecNumber evidence="3">3.-.-.-</ecNumber>
    </submittedName>
</protein>
<evidence type="ECO:0000313" key="3">
    <source>
        <dbReference type="EMBL" id="XDS44500.1"/>
    </source>
</evidence>
<accession>A0AB39U657</accession>
<organism evidence="3">
    <name type="scientific">Bifidobacterium aquikefiricola</name>
    <dbReference type="NCBI Taxonomy" id="3059038"/>
    <lineage>
        <taxon>Bacteria</taxon>
        <taxon>Bacillati</taxon>
        <taxon>Actinomycetota</taxon>
        <taxon>Actinomycetes</taxon>
        <taxon>Bifidobacteriales</taxon>
        <taxon>Bifidobacteriaceae</taxon>
        <taxon>Bifidobacterium</taxon>
    </lineage>
</organism>
<dbReference type="InterPro" id="IPR000868">
    <property type="entry name" value="Isochorismatase-like_dom"/>
</dbReference>
<evidence type="ECO:0000259" key="2">
    <source>
        <dbReference type="Pfam" id="PF00857"/>
    </source>
</evidence>
<dbReference type="SUPFAM" id="SSF52499">
    <property type="entry name" value="Isochorismatase-like hydrolases"/>
    <property type="match status" value="1"/>
</dbReference>
<feature type="domain" description="Isochorismatase-like" evidence="2">
    <location>
        <begin position="22"/>
        <end position="138"/>
    </location>
</feature>
<dbReference type="Pfam" id="PF00857">
    <property type="entry name" value="Isochorismatase"/>
    <property type="match status" value="1"/>
</dbReference>
<keyword evidence="1 3" id="KW-0378">Hydrolase</keyword>